<feature type="non-terminal residue" evidence="8">
    <location>
        <position position="1"/>
    </location>
</feature>
<gene>
    <name evidence="8" type="ORF">Q4610_21645</name>
</gene>
<evidence type="ECO:0000256" key="5">
    <source>
        <dbReference type="ARBA" id="ARBA00023136"/>
    </source>
</evidence>
<feature type="domain" description="Type IV secretion system coupling protein TraD DNA-binding" evidence="7">
    <location>
        <begin position="30"/>
        <end position="342"/>
    </location>
</feature>
<keyword evidence="2" id="KW-1003">Cell membrane</keyword>
<evidence type="ECO:0000256" key="2">
    <source>
        <dbReference type="ARBA" id="ARBA00022475"/>
    </source>
</evidence>
<keyword evidence="9" id="KW-1185">Reference proteome</keyword>
<dbReference type="PANTHER" id="PTHR37937:SF1">
    <property type="entry name" value="CONJUGATIVE TRANSFER: DNA TRANSPORT"/>
    <property type="match status" value="1"/>
</dbReference>
<evidence type="ECO:0000256" key="6">
    <source>
        <dbReference type="SAM" id="MobiDB-lite"/>
    </source>
</evidence>
<keyword evidence="4" id="KW-1133">Transmembrane helix</keyword>
<dbReference type="InterPro" id="IPR051539">
    <property type="entry name" value="T4SS-coupling_protein"/>
</dbReference>
<feature type="compositionally biased region" description="Basic and acidic residues" evidence="6">
    <location>
        <begin position="411"/>
        <end position="460"/>
    </location>
</feature>
<evidence type="ECO:0000259" key="7">
    <source>
        <dbReference type="Pfam" id="PF10412"/>
    </source>
</evidence>
<dbReference type="GO" id="GO:0003677">
    <property type="term" value="F:DNA binding"/>
    <property type="evidence" value="ECO:0007669"/>
    <property type="project" value="UniProtKB-KW"/>
</dbReference>
<dbReference type="EMBL" id="JAUQOM010000062">
    <property type="protein sequence ID" value="MDO7837637.1"/>
    <property type="molecule type" value="Genomic_DNA"/>
</dbReference>
<feature type="compositionally biased region" description="Polar residues" evidence="6">
    <location>
        <begin position="378"/>
        <end position="391"/>
    </location>
</feature>
<name>A0ABT8ZTT3_9SPHN</name>
<evidence type="ECO:0000256" key="3">
    <source>
        <dbReference type="ARBA" id="ARBA00022692"/>
    </source>
</evidence>
<comment type="caution">
    <text evidence="8">The sequence shown here is derived from an EMBL/GenBank/DDBJ whole genome shotgun (WGS) entry which is preliminary data.</text>
</comment>
<dbReference type="InterPro" id="IPR027417">
    <property type="entry name" value="P-loop_NTPase"/>
</dbReference>
<sequence>AVDPHTSLTRQKGFKVDDFYAARSRTIPPLPWSNIAPPFSFWAAADALVPHDGGGEAQFWVIAARALFVEFCLKLLADGRASNEALARELMTADLSRVHAMMRGTIADPLTAPEAARMAESIRAVFNVNAKALKLLPATGPRFSVRKWIEEGAAGVQDQGSILFISARYVDMSVCAQLLTLWLDTAMNTLMTGPRTRDLKCWFFVDELGALHRLPALEKGLQTARNFGGAIVLGIHAYAKLKEVYGENMAMTLSSLARTKLILGTADRETATWCSDFIGHRQVRDMEEGYTYGYNNARDAVSLTPRKHIEPLLLPDQLMNLPRLSGYIKFPDGFPAAPVRLTPVNRPKRAETFIARVKDGPKAPVAEPQPPAQQARQSTASTGNEHPSSNDDGAGKPVVPKQGELALDQRQQSEPKQKPDAHVKDLRQPVESRPGKTPKEQERAARSGKEKAGNAKRESSNTRTEATPRKAGPSARPLLPTGEAAATQDQSATPKGTARAGTSEAKPPQEGRPDNSKSTGSSDAAARKLMLEDGLREQEPPPMTGPDLGDMEM</sequence>
<dbReference type="Gene3D" id="3.40.50.300">
    <property type="entry name" value="P-loop containing nucleotide triphosphate hydrolases"/>
    <property type="match status" value="1"/>
</dbReference>
<dbReference type="PANTHER" id="PTHR37937">
    <property type="entry name" value="CONJUGATIVE TRANSFER: DNA TRANSPORT"/>
    <property type="match status" value="1"/>
</dbReference>
<dbReference type="Pfam" id="PF10412">
    <property type="entry name" value="TrwB_AAD_bind"/>
    <property type="match status" value="1"/>
</dbReference>
<evidence type="ECO:0000313" key="9">
    <source>
        <dbReference type="Proteomes" id="UP001176471"/>
    </source>
</evidence>
<evidence type="ECO:0000256" key="1">
    <source>
        <dbReference type="ARBA" id="ARBA00004651"/>
    </source>
</evidence>
<comment type="subcellular location">
    <subcellularLocation>
        <location evidence="1">Cell membrane</location>
        <topology evidence="1">Multi-pass membrane protein</topology>
    </subcellularLocation>
</comment>
<proteinExistence type="predicted"/>
<dbReference type="CDD" id="cd01127">
    <property type="entry name" value="TrwB_TraG_TraD_VirD4"/>
    <property type="match status" value="1"/>
</dbReference>
<evidence type="ECO:0000313" key="8">
    <source>
        <dbReference type="EMBL" id="MDO7837637.1"/>
    </source>
</evidence>
<organism evidence="8 9">
    <name type="scientific">Sphingobium cyanobacteriorum</name>
    <dbReference type="NCBI Taxonomy" id="3063954"/>
    <lineage>
        <taxon>Bacteria</taxon>
        <taxon>Pseudomonadati</taxon>
        <taxon>Pseudomonadota</taxon>
        <taxon>Alphaproteobacteria</taxon>
        <taxon>Sphingomonadales</taxon>
        <taxon>Sphingomonadaceae</taxon>
        <taxon>Sphingobium</taxon>
    </lineage>
</organism>
<keyword evidence="5" id="KW-0472">Membrane</keyword>
<protein>
    <submittedName>
        <fullName evidence="8">Type IV secretion system DNA-binding domain-containing protein</fullName>
    </submittedName>
</protein>
<keyword evidence="3" id="KW-0812">Transmembrane</keyword>
<dbReference type="Proteomes" id="UP001176471">
    <property type="component" value="Unassembled WGS sequence"/>
</dbReference>
<accession>A0ABT8ZTT3</accession>
<keyword evidence="8" id="KW-0238">DNA-binding</keyword>
<feature type="compositionally biased region" description="Basic and acidic residues" evidence="6">
    <location>
        <begin position="525"/>
        <end position="539"/>
    </location>
</feature>
<dbReference type="RefSeq" id="WP_304537838.1">
    <property type="nucleotide sequence ID" value="NZ_JAUQOM010000062.1"/>
</dbReference>
<evidence type="ECO:0000256" key="4">
    <source>
        <dbReference type="ARBA" id="ARBA00022989"/>
    </source>
</evidence>
<feature type="region of interest" description="Disordered" evidence="6">
    <location>
        <begin position="357"/>
        <end position="553"/>
    </location>
</feature>
<dbReference type="SUPFAM" id="SSF52540">
    <property type="entry name" value="P-loop containing nucleoside triphosphate hydrolases"/>
    <property type="match status" value="1"/>
</dbReference>
<dbReference type="InterPro" id="IPR019476">
    <property type="entry name" value="T4SS_TraD_DNA-bd"/>
</dbReference>
<reference evidence="8" key="1">
    <citation type="submission" date="2023-07" db="EMBL/GenBank/DDBJ databases">
        <title>Bacterial whole genome sequence for Sphingobium sp. HBC34.</title>
        <authorList>
            <person name="Le V."/>
            <person name="Ko S.-R."/>
            <person name="Ahn C.-Y."/>
            <person name="Oh H.-M."/>
        </authorList>
    </citation>
    <scope>NUCLEOTIDE SEQUENCE</scope>
    <source>
        <strain evidence="8">HBC34</strain>
    </source>
</reference>